<organism evidence="1 2">
    <name type="scientific">Mucuna pruriens</name>
    <name type="common">Velvet bean</name>
    <name type="synonym">Dolichos pruriens</name>
    <dbReference type="NCBI Taxonomy" id="157652"/>
    <lineage>
        <taxon>Eukaryota</taxon>
        <taxon>Viridiplantae</taxon>
        <taxon>Streptophyta</taxon>
        <taxon>Embryophyta</taxon>
        <taxon>Tracheophyta</taxon>
        <taxon>Spermatophyta</taxon>
        <taxon>Magnoliopsida</taxon>
        <taxon>eudicotyledons</taxon>
        <taxon>Gunneridae</taxon>
        <taxon>Pentapetalae</taxon>
        <taxon>rosids</taxon>
        <taxon>fabids</taxon>
        <taxon>Fabales</taxon>
        <taxon>Fabaceae</taxon>
        <taxon>Papilionoideae</taxon>
        <taxon>50 kb inversion clade</taxon>
        <taxon>NPAAA clade</taxon>
        <taxon>indigoferoid/millettioid clade</taxon>
        <taxon>Phaseoleae</taxon>
        <taxon>Mucuna</taxon>
    </lineage>
</organism>
<comment type="caution">
    <text evidence="1">The sequence shown here is derived from an EMBL/GenBank/DDBJ whole genome shotgun (WGS) entry which is preliminary data.</text>
</comment>
<evidence type="ECO:0000313" key="2">
    <source>
        <dbReference type="Proteomes" id="UP000257109"/>
    </source>
</evidence>
<dbReference type="SUPFAM" id="SSF53098">
    <property type="entry name" value="Ribonuclease H-like"/>
    <property type="match status" value="1"/>
</dbReference>
<dbReference type="InterPro" id="IPR012337">
    <property type="entry name" value="RNaseH-like_sf"/>
</dbReference>
<sequence>MRNENAQLNVPYDHEALYTRNQFFAKNEKVETGNLLAKLISMKYKDKGNIREYIMKVSNLIAKLKSLKLELDEDLIVYLILISLPTHFGRINGPSMSLYLTMCKRKRGCRDIRLKVLIFLRPLRIRKERTLRIEGVERVKDVFELIHTNIYDDCFRYSYLYLIHEKSQPLDVFKSFKDEVELQLGKKIKVIKFDRGGEQRSRPSALFLKECGIVL</sequence>
<dbReference type="EMBL" id="QJKJ01001946">
    <property type="protein sequence ID" value="RDY05103.1"/>
    <property type="molecule type" value="Genomic_DNA"/>
</dbReference>
<dbReference type="InterPro" id="IPR039537">
    <property type="entry name" value="Retrotran_Ty1/copia-like"/>
</dbReference>
<name>A0A371HQP1_MUCPR</name>
<evidence type="ECO:0008006" key="3">
    <source>
        <dbReference type="Google" id="ProtNLM"/>
    </source>
</evidence>
<dbReference type="PANTHER" id="PTHR42648">
    <property type="entry name" value="TRANSPOSASE, PUTATIVE-RELATED"/>
    <property type="match status" value="1"/>
</dbReference>
<dbReference type="OrthoDB" id="1935865at2759"/>
<dbReference type="PANTHER" id="PTHR42648:SF28">
    <property type="entry name" value="TRANSPOSON-ENCODED PROTEIN WITH RIBONUCLEASE H-LIKE AND RETROVIRUS ZINC FINGER-LIKE DOMAINS"/>
    <property type="match status" value="1"/>
</dbReference>
<reference evidence="1" key="1">
    <citation type="submission" date="2018-05" db="EMBL/GenBank/DDBJ databases">
        <title>Draft genome of Mucuna pruriens seed.</title>
        <authorList>
            <person name="Nnadi N.E."/>
            <person name="Vos R."/>
            <person name="Hasami M.H."/>
            <person name="Devisetty U.K."/>
            <person name="Aguiy J.C."/>
        </authorList>
    </citation>
    <scope>NUCLEOTIDE SEQUENCE [LARGE SCALE GENOMIC DNA]</scope>
    <source>
        <strain evidence="1">JCA_2017</strain>
    </source>
</reference>
<protein>
    <recommendedName>
        <fullName evidence="3">Integrase catalytic domain-containing protein</fullName>
    </recommendedName>
</protein>
<accession>A0A371HQP1</accession>
<evidence type="ECO:0000313" key="1">
    <source>
        <dbReference type="EMBL" id="RDY05103.1"/>
    </source>
</evidence>
<dbReference type="Pfam" id="PF14223">
    <property type="entry name" value="Retrotran_gag_2"/>
    <property type="match status" value="1"/>
</dbReference>
<feature type="non-terminal residue" evidence="1">
    <location>
        <position position="215"/>
    </location>
</feature>
<proteinExistence type="predicted"/>
<dbReference type="Proteomes" id="UP000257109">
    <property type="component" value="Unassembled WGS sequence"/>
</dbReference>
<gene>
    <name evidence="1" type="ORF">CR513_11098</name>
</gene>
<dbReference type="AlphaFoldDB" id="A0A371HQP1"/>
<keyword evidence="2" id="KW-1185">Reference proteome</keyword>